<name>U4KT38_9MOLU</name>
<dbReference type="GO" id="GO:0016787">
    <property type="term" value="F:hydrolase activity"/>
    <property type="evidence" value="ECO:0007669"/>
    <property type="project" value="UniProtKB-UniRule"/>
</dbReference>
<dbReference type="InterPro" id="IPR029052">
    <property type="entry name" value="Metallo-depent_PP-like"/>
</dbReference>
<evidence type="ECO:0000313" key="5">
    <source>
        <dbReference type="Proteomes" id="UP000032737"/>
    </source>
</evidence>
<sequence length="111" mass="12587">MLSVKELETLNLIAVKGNSDHYLDLPKIQLINLENLDILVVHGHEHNVKYGLEQLIKVAESYDVDLCIYGHTHQKQMIVHKGITYLNPGAISGFNGSYCLYENGKITFYEV</sequence>
<gene>
    <name evidence="4" type="ORF">BN85309930</name>
</gene>
<dbReference type="STRING" id="61635.BN85309930"/>
<dbReference type="EC" id="3.1.4.-" evidence="2"/>
<dbReference type="InterPro" id="IPR000979">
    <property type="entry name" value="Phosphodiesterase_MJ0936/Vps29"/>
</dbReference>
<dbReference type="NCBIfam" id="TIGR00040">
    <property type="entry name" value="yfcE"/>
    <property type="match status" value="1"/>
</dbReference>
<protein>
    <recommendedName>
        <fullName evidence="2">Phosphoesterase</fullName>
        <ecNumber evidence="2">3.1.4.-</ecNumber>
    </recommendedName>
</protein>
<keyword evidence="5" id="KW-1185">Reference proteome</keyword>
<dbReference type="InterPro" id="IPR024654">
    <property type="entry name" value="Calcineurin-like_PHP_lpxH"/>
</dbReference>
<keyword evidence="2" id="KW-0479">Metal-binding</keyword>
<dbReference type="SUPFAM" id="SSF56300">
    <property type="entry name" value="Metallo-dependent phosphatases"/>
    <property type="match status" value="1"/>
</dbReference>
<accession>U4KT38</accession>
<reference evidence="4 5" key="1">
    <citation type="journal article" date="2013" name="J. Mol. Microbiol. Biotechnol.">
        <title>Analysis of the Complete Genomes of Acholeplasma brassicae , A. palmae and A. laidlawii and Their Comparison to the Obligate Parasites from ' Candidatus Phytoplasma'.</title>
        <authorList>
            <person name="Kube M."/>
            <person name="Siewert C."/>
            <person name="Migdoll A.M."/>
            <person name="Duduk B."/>
            <person name="Holz S."/>
            <person name="Rabus R."/>
            <person name="Seemuller E."/>
            <person name="Mitrovic J."/>
            <person name="Muller I."/>
            <person name="Buttner C."/>
            <person name="Reinhardt R."/>
        </authorList>
    </citation>
    <scope>NUCLEOTIDE SEQUENCE [LARGE SCALE GENOMIC DNA]</scope>
    <source>
        <strain evidence="5">0502</strain>
    </source>
</reference>
<comment type="similarity">
    <text evidence="1 2">Belongs to the metallophosphoesterase superfamily. YfcE family.</text>
</comment>
<organism evidence="4 5">
    <name type="scientific">Acholeplasma brassicae</name>
    <dbReference type="NCBI Taxonomy" id="61635"/>
    <lineage>
        <taxon>Bacteria</taxon>
        <taxon>Bacillati</taxon>
        <taxon>Mycoplasmatota</taxon>
        <taxon>Mollicutes</taxon>
        <taxon>Acholeplasmatales</taxon>
        <taxon>Acholeplasmataceae</taxon>
        <taxon>Acholeplasma</taxon>
    </lineage>
</organism>
<dbReference type="Proteomes" id="UP000032737">
    <property type="component" value="Chromosome"/>
</dbReference>
<proteinExistence type="inferred from homology"/>
<dbReference type="KEGG" id="abra:BN85309930"/>
<feature type="domain" description="Calcineurin-like phosphoesterase" evidence="3">
    <location>
        <begin position="5"/>
        <end position="94"/>
    </location>
</feature>
<evidence type="ECO:0000256" key="2">
    <source>
        <dbReference type="RuleBase" id="RU362039"/>
    </source>
</evidence>
<evidence type="ECO:0000313" key="4">
    <source>
        <dbReference type="EMBL" id="CCV66014.1"/>
    </source>
</evidence>
<dbReference type="Pfam" id="PF12850">
    <property type="entry name" value="Metallophos_2"/>
    <property type="match status" value="1"/>
</dbReference>
<dbReference type="GO" id="GO:0046872">
    <property type="term" value="F:metal ion binding"/>
    <property type="evidence" value="ECO:0007669"/>
    <property type="project" value="UniProtKB-KW"/>
</dbReference>
<dbReference type="HOGENOM" id="CLU_063749_2_1_14"/>
<dbReference type="Gene3D" id="3.60.21.10">
    <property type="match status" value="1"/>
</dbReference>
<evidence type="ECO:0000256" key="1">
    <source>
        <dbReference type="ARBA" id="ARBA00008950"/>
    </source>
</evidence>
<comment type="cofactor">
    <cofactor evidence="2">
        <name>a divalent metal cation</name>
        <dbReference type="ChEBI" id="CHEBI:60240"/>
    </cofactor>
</comment>
<dbReference type="AlphaFoldDB" id="U4KT38"/>
<evidence type="ECO:0000259" key="3">
    <source>
        <dbReference type="Pfam" id="PF12850"/>
    </source>
</evidence>
<dbReference type="EMBL" id="FO681348">
    <property type="protein sequence ID" value="CCV66014.1"/>
    <property type="molecule type" value="Genomic_DNA"/>
</dbReference>
<dbReference type="PANTHER" id="PTHR11124">
    <property type="entry name" value="VACUOLAR SORTING PROTEIN VPS29"/>
    <property type="match status" value="1"/>
</dbReference>